<keyword evidence="2" id="KW-1185">Reference proteome</keyword>
<dbReference type="EMBL" id="MWQY01000019">
    <property type="protein sequence ID" value="ORC32853.1"/>
    <property type="molecule type" value="Genomic_DNA"/>
</dbReference>
<dbReference type="InterPro" id="IPR009784">
    <property type="entry name" value="DUF1349"/>
</dbReference>
<evidence type="ECO:0008006" key="3">
    <source>
        <dbReference type="Google" id="ProtNLM"/>
    </source>
</evidence>
<dbReference type="Gene3D" id="2.60.120.200">
    <property type="match status" value="1"/>
</dbReference>
<dbReference type="Proteomes" id="UP000192343">
    <property type="component" value="Unassembled WGS sequence"/>
</dbReference>
<organism evidence="1 2">
    <name type="scientific">Marispirochaeta aestuarii</name>
    <dbReference type="NCBI Taxonomy" id="1963862"/>
    <lineage>
        <taxon>Bacteria</taxon>
        <taxon>Pseudomonadati</taxon>
        <taxon>Spirochaetota</taxon>
        <taxon>Spirochaetia</taxon>
        <taxon>Spirochaetales</taxon>
        <taxon>Spirochaetaceae</taxon>
        <taxon>Marispirochaeta</taxon>
    </lineage>
</organism>
<dbReference type="PANTHER" id="PTHR35332">
    <property type="entry name" value="REGULATION OF ENOLASE PROTEIN 1"/>
    <property type="match status" value="1"/>
</dbReference>
<accession>A0A1Y1RVY4</accession>
<dbReference type="STRING" id="1963862.B4O97_15480"/>
<dbReference type="PANTHER" id="PTHR35332:SF2">
    <property type="entry name" value="REGULATION OF ENOLASE PROTEIN 1"/>
    <property type="match status" value="1"/>
</dbReference>
<comment type="caution">
    <text evidence="1">The sequence shown here is derived from an EMBL/GenBank/DDBJ whole genome shotgun (WGS) entry which is preliminary data.</text>
</comment>
<name>A0A1Y1RVY4_9SPIO</name>
<evidence type="ECO:0000313" key="1">
    <source>
        <dbReference type="EMBL" id="ORC32853.1"/>
    </source>
</evidence>
<evidence type="ECO:0000313" key="2">
    <source>
        <dbReference type="Proteomes" id="UP000192343"/>
    </source>
</evidence>
<dbReference type="SUPFAM" id="SSF49899">
    <property type="entry name" value="Concanavalin A-like lectins/glucanases"/>
    <property type="match status" value="1"/>
</dbReference>
<dbReference type="AlphaFoldDB" id="A0A1Y1RVY4"/>
<dbReference type="InterPro" id="IPR013320">
    <property type="entry name" value="ConA-like_dom_sf"/>
</dbReference>
<protein>
    <recommendedName>
        <fullName evidence="3">DUF1349 domain-containing protein</fullName>
    </recommendedName>
</protein>
<proteinExistence type="predicted"/>
<reference evidence="1 2" key="1">
    <citation type="submission" date="2017-03" db="EMBL/GenBank/DDBJ databases">
        <title>Draft Genome sequence of Marispirochaeta sp. strain JC444.</title>
        <authorList>
            <person name="Shivani Y."/>
            <person name="Subhash Y."/>
            <person name="Sasikala C."/>
            <person name="Ramana C."/>
        </authorList>
    </citation>
    <scope>NUCLEOTIDE SEQUENCE [LARGE SCALE GENOMIC DNA]</scope>
    <source>
        <strain evidence="1 2">JC444</strain>
    </source>
</reference>
<sequence>MKKEYLHMNNYPPVDTDLLSAQPEIPGFEWFNPPAEWVIEKGSMIITSEPETDFFRSPRGVQPKDNAHFLFYPVSGDFSVKTHLKADLKAFGDAGGLTIRLSAERWAKLCIERSPAGEINIVSVVTDGYSDDANNELLTQPEAFLRITRRGGLVGFHYSLDGKIWRFARNFRFPVPDGEALLTGIHVQSPYSDGCSAGFRELVFSKDTVENFKSGE</sequence>
<gene>
    <name evidence="1" type="ORF">B4O97_15480</name>
</gene>
<dbReference type="Pfam" id="PF07081">
    <property type="entry name" value="DUF1349"/>
    <property type="match status" value="1"/>
</dbReference>